<evidence type="ECO:0000256" key="4">
    <source>
        <dbReference type="ARBA" id="ARBA00022833"/>
    </source>
</evidence>
<name>A0A8T0EJB2_ARGBR</name>
<feature type="transmembrane region" description="Helical" evidence="6">
    <location>
        <begin position="395"/>
        <end position="417"/>
    </location>
</feature>
<keyword evidence="2" id="KW-0677">Repeat</keyword>
<dbReference type="GO" id="GO:0008270">
    <property type="term" value="F:zinc ion binding"/>
    <property type="evidence" value="ECO:0007669"/>
    <property type="project" value="UniProtKB-KW"/>
</dbReference>
<proteinExistence type="predicted"/>
<dbReference type="Proteomes" id="UP000807504">
    <property type="component" value="Unassembled WGS sequence"/>
</dbReference>
<dbReference type="EMBL" id="JABXBU010002227">
    <property type="protein sequence ID" value="KAF8773621.1"/>
    <property type="molecule type" value="Genomic_DNA"/>
</dbReference>
<keyword evidence="6" id="KW-0472">Membrane</keyword>
<gene>
    <name evidence="8" type="ORF">HNY73_016264</name>
</gene>
<feature type="transmembrane region" description="Helical" evidence="6">
    <location>
        <begin position="363"/>
        <end position="383"/>
    </location>
</feature>
<evidence type="ECO:0000313" key="9">
    <source>
        <dbReference type="Proteomes" id="UP000807504"/>
    </source>
</evidence>
<dbReference type="FunFam" id="3.30.160.60:FF:000100">
    <property type="entry name" value="Zinc finger 45-like"/>
    <property type="match status" value="1"/>
</dbReference>
<evidence type="ECO:0000256" key="2">
    <source>
        <dbReference type="ARBA" id="ARBA00022737"/>
    </source>
</evidence>
<dbReference type="Gene3D" id="3.30.160.60">
    <property type="entry name" value="Classic Zinc Finger"/>
    <property type="match status" value="1"/>
</dbReference>
<evidence type="ECO:0000259" key="7">
    <source>
        <dbReference type="PROSITE" id="PS50157"/>
    </source>
</evidence>
<keyword evidence="6" id="KW-1133">Transmembrane helix</keyword>
<keyword evidence="1" id="KW-0479">Metal-binding</keyword>
<dbReference type="InterPro" id="IPR013087">
    <property type="entry name" value="Znf_C2H2_type"/>
</dbReference>
<feature type="transmembrane region" description="Helical" evidence="6">
    <location>
        <begin position="179"/>
        <end position="198"/>
    </location>
</feature>
<accession>A0A8T0EJB2</accession>
<evidence type="ECO:0000256" key="1">
    <source>
        <dbReference type="ARBA" id="ARBA00022723"/>
    </source>
</evidence>
<evidence type="ECO:0000313" key="8">
    <source>
        <dbReference type="EMBL" id="KAF8773621.1"/>
    </source>
</evidence>
<reference evidence="8" key="2">
    <citation type="submission" date="2020-06" db="EMBL/GenBank/DDBJ databases">
        <authorList>
            <person name="Sheffer M."/>
        </authorList>
    </citation>
    <scope>NUCLEOTIDE SEQUENCE</scope>
</reference>
<feature type="transmembrane region" description="Helical" evidence="6">
    <location>
        <begin position="295"/>
        <end position="316"/>
    </location>
</feature>
<keyword evidence="4" id="KW-0862">Zinc</keyword>
<feature type="transmembrane region" description="Helical" evidence="6">
    <location>
        <begin position="475"/>
        <end position="494"/>
    </location>
</feature>
<feature type="transmembrane region" description="Helical" evidence="6">
    <location>
        <begin position="269"/>
        <end position="288"/>
    </location>
</feature>
<dbReference type="PROSITE" id="PS50157">
    <property type="entry name" value="ZINC_FINGER_C2H2_2"/>
    <property type="match status" value="1"/>
</dbReference>
<keyword evidence="6" id="KW-0812">Transmembrane</keyword>
<keyword evidence="9" id="KW-1185">Reference proteome</keyword>
<dbReference type="InterPro" id="IPR036236">
    <property type="entry name" value="Znf_C2H2_sf"/>
</dbReference>
<organism evidence="8 9">
    <name type="scientific">Argiope bruennichi</name>
    <name type="common">Wasp spider</name>
    <name type="synonym">Aranea bruennichi</name>
    <dbReference type="NCBI Taxonomy" id="94029"/>
    <lineage>
        <taxon>Eukaryota</taxon>
        <taxon>Metazoa</taxon>
        <taxon>Ecdysozoa</taxon>
        <taxon>Arthropoda</taxon>
        <taxon>Chelicerata</taxon>
        <taxon>Arachnida</taxon>
        <taxon>Araneae</taxon>
        <taxon>Araneomorphae</taxon>
        <taxon>Entelegynae</taxon>
        <taxon>Araneoidea</taxon>
        <taxon>Araneidae</taxon>
        <taxon>Argiope</taxon>
    </lineage>
</organism>
<keyword evidence="3 5" id="KW-0863">Zinc-finger</keyword>
<feature type="transmembrane region" description="Helical" evidence="6">
    <location>
        <begin position="235"/>
        <end position="257"/>
    </location>
</feature>
<comment type="caution">
    <text evidence="8">The sequence shown here is derived from an EMBL/GenBank/DDBJ whole genome shotgun (WGS) entry which is preliminary data.</text>
</comment>
<dbReference type="AlphaFoldDB" id="A0A8T0EJB2"/>
<sequence>MDGENAENIKQLSLLGSNKYSCQYCSKNFTRKRSLMDHHNIHTGKRPYIIGKQDIINILRERNRKPLSILSEENMFMKNHTETLRESGKKRMKKSHRCAWLACHSPVKSTEFGTKSNDNESPDLVFDVLWFMGVNFKVKKTKTYCEKITRNFVCFLYLLGLVYSFSIRMRAFAVENRGTMIITEMLAFICCIFLWVSLNMQRMKITNINIHANGAATESQMYSTFYKKSSRKQKWINLISLLTICSPVFASAISMLISRAAGEDVSKYLTFLTLGFHLNVGSYYKYILLFVLRSYDLCICFVSSQMTCLLFSILSYNVSLRIKETETQLGSNTKEISTMYSSGKALKSYKRIQKLILDLESAISLPLFYAMAFLLCELFALMSNSINLVRQSTSLASLSIVLCAILTTGFHAILLIFRVASVEESYQSLIRAFVYLPEDNLNPPYVKELLQMLKLLAFHDQLYVTAWGMFPIRRGFFLTIVGTLATYGVLLVQFT</sequence>
<dbReference type="PROSITE" id="PS00028">
    <property type="entry name" value="ZINC_FINGER_C2H2_1"/>
    <property type="match status" value="1"/>
</dbReference>
<feature type="transmembrane region" description="Helical" evidence="6">
    <location>
        <begin position="148"/>
        <end position="167"/>
    </location>
</feature>
<evidence type="ECO:0000256" key="5">
    <source>
        <dbReference type="PROSITE-ProRule" id="PRU00042"/>
    </source>
</evidence>
<reference evidence="8" key="1">
    <citation type="journal article" date="2020" name="bioRxiv">
        <title>Chromosome-level reference genome of the European wasp spider Argiope bruennichi: a resource for studies on range expansion and evolutionary adaptation.</title>
        <authorList>
            <person name="Sheffer M.M."/>
            <person name="Hoppe A."/>
            <person name="Krehenwinkel H."/>
            <person name="Uhl G."/>
            <person name="Kuss A.W."/>
            <person name="Jensen L."/>
            <person name="Jensen C."/>
            <person name="Gillespie R.G."/>
            <person name="Hoff K.J."/>
            <person name="Prost S."/>
        </authorList>
    </citation>
    <scope>NUCLEOTIDE SEQUENCE</scope>
</reference>
<protein>
    <recommendedName>
        <fullName evidence="7">C2H2-type domain-containing protein</fullName>
    </recommendedName>
</protein>
<dbReference type="SUPFAM" id="SSF57667">
    <property type="entry name" value="beta-beta-alpha zinc fingers"/>
    <property type="match status" value="1"/>
</dbReference>
<evidence type="ECO:0000256" key="6">
    <source>
        <dbReference type="SAM" id="Phobius"/>
    </source>
</evidence>
<evidence type="ECO:0000256" key="3">
    <source>
        <dbReference type="ARBA" id="ARBA00022771"/>
    </source>
</evidence>
<feature type="domain" description="C2H2-type" evidence="7">
    <location>
        <begin position="20"/>
        <end position="47"/>
    </location>
</feature>